<dbReference type="AlphaFoldDB" id="A0A1F8F879"/>
<proteinExistence type="predicted"/>
<feature type="region of interest" description="Disordered" evidence="1">
    <location>
        <begin position="18"/>
        <end position="37"/>
    </location>
</feature>
<gene>
    <name evidence="2" type="ORF">A2750_01860</name>
</gene>
<reference evidence="2 3" key="1">
    <citation type="journal article" date="2016" name="Nat. Commun.">
        <title>Thousands of microbial genomes shed light on interconnected biogeochemical processes in an aquifer system.</title>
        <authorList>
            <person name="Anantharaman K."/>
            <person name="Brown C.T."/>
            <person name="Hug L.A."/>
            <person name="Sharon I."/>
            <person name="Castelle C.J."/>
            <person name="Probst A.J."/>
            <person name="Thomas B.C."/>
            <person name="Singh A."/>
            <person name="Wilkins M.J."/>
            <person name="Karaoz U."/>
            <person name="Brodie E.L."/>
            <person name="Williams K.H."/>
            <person name="Hubbard S.S."/>
            <person name="Banfield J.F."/>
        </authorList>
    </citation>
    <scope>NUCLEOTIDE SEQUENCE [LARGE SCALE GENOMIC DNA]</scope>
</reference>
<accession>A0A1F8F879</accession>
<dbReference type="Proteomes" id="UP000178023">
    <property type="component" value="Unassembled WGS sequence"/>
</dbReference>
<dbReference type="EMBL" id="MGJL01000004">
    <property type="protein sequence ID" value="OGN08446.1"/>
    <property type="molecule type" value="Genomic_DNA"/>
</dbReference>
<protein>
    <submittedName>
        <fullName evidence="2">Uncharacterized protein</fullName>
    </submittedName>
</protein>
<sequence>MPAENSIKKSSGSFITVKNEGDTFMAKRQSSTKKREYQRKIPVRGFFVFPDNKPNSVCPASGGKR</sequence>
<evidence type="ECO:0000256" key="1">
    <source>
        <dbReference type="SAM" id="MobiDB-lite"/>
    </source>
</evidence>
<organism evidence="2 3">
    <name type="scientific">Candidatus Yanofskybacteria bacterium RIFCSPHIGHO2_01_FULL_45_42</name>
    <dbReference type="NCBI Taxonomy" id="1802671"/>
    <lineage>
        <taxon>Bacteria</taxon>
        <taxon>Candidatus Yanofskyibacteriota</taxon>
    </lineage>
</organism>
<name>A0A1F8F879_9BACT</name>
<comment type="caution">
    <text evidence="2">The sequence shown here is derived from an EMBL/GenBank/DDBJ whole genome shotgun (WGS) entry which is preliminary data.</text>
</comment>
<evidence type="ECO:0000313" key="2">
    <source>
        <dbReference type="EMBL" id="OGN08446.1"/>
    </source>
</evidence>
<evidence type="ECO:0000313" key="3">
    <source>
        <dbReference type="Proteomes" id="UP000178023"/>
    </source>
</evidence>